<reference evidence="2" key="2">
    <citation type="submission" date="2023-05" db="EMBL/GenBank/DDBJ databases">
        <authorList>
            <consortium name="Lawrence Berkeley National Laboratory"/>
            <person name="Steindorff A."/>
            <person name="Hensen N."/>
            <person name="Bonometti L."/>
            <person name="Westerberg I."/>
            <person name="Brannstrom I.O."/>
            <person name="Guillou S."/>
            <person name="Cros-Aarteil S."/>
            <person name="Calhoun S."/>
            <person name="Haridas S."/>
            <person name="Kuo A."/>
            <person name="Mondo S."/>
            <person name="Pangilinan J."/>
            <person name="Riley R."/>
            <person name="Labutti K."/>
            <person name="Andreopoulos B."/>
            <person name="Lipzen A."/>
            <person name="Chen C."/>
            <person name="Yanf M."/>
            <person name="Daum C."/>
            <person name="Ng V."/>
            <person name="Clum A."/>
            <person name="Ohm R."/>
            <person name="Martin F."/>
            <person name="Silar P."/>
            <person name="Natvig D."/>
            <person name="Lalanne C."/>
            <person name="Gautier V."/>
            <person name="Ament-Velasquez S.L."/>
            <person name="Kruys A."/>
            <person name="Hutchinson M.I."/>
            <person name="Powell A.J."/>
            <person name="Barry K."/>
            <person name="Miller A.N."/>
            <person name="Grigoriev I.V."/>
            <person name="Debuchy R."/>
            <person name="Gladieux P."/>
            <person name="Thoren M.H."/>
            <person name="Johannesson H."/>
        </authorList>
    </citation>
    <scope>NUCLEOTIDE SEQUENCE</scope>
    <source>
        <strain evidence="2">PSN243</strain>
    </source>
</reference>
<evidence type="ECO:0000256" key="1">
    <source>
        <dbReference type="SAM" id="Phobius"/>
    </source>
</evidence>
<dbReference type="EMBL" id="MU865958">
    <property type="protein sequence ID" value="KAK4446214.1"/>
    <property type="molecule type" value="Genomic_DNA"/>
</dbReference>
<name>A0AAV9GDP1_9PEZI</name>
<evidence type="ECO:0000313" key="2">
    <source>
        <dbReference type="EMBL" id="KAK4446214.1"/>
    </source>
</evidence>
<organism evidence="2 3">
    <name type="scientific">Podospora aff. communis PSN243</name>
    <dbReference type="NCBI Taxonomy" id="3040156"/>
    <lineage>
        <taxon>Eukaryota</taxon>
        <taxon>Fungi</taxon>
        <taxon>Dikarya</taxon>
        <taxon>Ascomycota</taxon>
        <taxon>Pezizomycotina</taxon>
        <taxon>Sordariomycetes</taxon>
        <taxon>Sordariomycetidae</taxon>
        <taxon>Sordariales</taxon>
        <taxon>Podosporaceae</taxon>
        <taxon>Podospora</taxon>
    </lineage>
</organism>
<feature type="non-terminal residue" evidence="2">
    <location>
        <position position="1"/>
    </location>
</feature>
<reference evidence="2" key="1">
    <citation type="journal article" date="2023" name="Mol. Phylogenet. Evol.">
        <title>Genome-scale phylogeny and comparative genomics of the fungal order Sordariales.</title>
        <authorList>
            <person name="Hensen N."/>
            <person name="Bonometti L."/>
            <person name="Westerberg I."/>
            <person name="Brannstrom I.O."/>
            <person name="Guillou S."/>
            <person name="Cros-Aarteil S."/>
            <person name="Calhoun S."/>
            <person name="Haridas S."/>
            <person name="Kuo A."/>
            <person name="Mondo S."/>
            <person name="Pangilinan J."/>
            <person name="Riley R."/>
            <person name="LaButti K."/>
            <person name="Andreopoulos B."/>
            <person name="Lipzen A."/>
            <person name="Chen C."/>
            <person name="Yan M."/>
            <person name="Daum C."/>
            <person name="Ng V."/>
            <person name="Clum A."/>
            <person name="Steindorff A."/>
            <person name="Ohm R.A."/>
            <person name="Martin F."/>
            <person name="Silar P."/>
            <person name="Natvig D.O."/>
            <person name="Lalanne C."/>
            <person name="Gautier V."/>
            <person name="Ament-Velasquez S.L."/>
            <person name="Kruys A."/>
            <person name="Hutchinson M.I."/>
            <person name="Powell A.J."/>
            <person name="Barry K."/>
            <person name="Miller A.N."/>
            <person name="Grigoriev I.V."/>
            <person name="Debuchy R."/>
            <person name="Gladieux P."/>
            <person name="Hiltunen Thoren M."/>
            <person name="Johannesson H."/>
        </authorList>
    </citation>
    <scope>NUCLEOTIDE SEQUENCE</scope>
    <source>
        <strain evidence="2">PSN243</strain>
    </source>
</reference>
<proteinExistence type="predicted"/>
<accession>A0AAV9GDP1</accession>
<gene>
    <name evidence="2" type="ORF">QBC34DRAFT_305355</name>
</gene>
<keyword evidence="1" id="KW-0812">Transmembrane</keyword>
<protein>
    <submittedName>
        <fullName evidence="2">Uncharacterized protein</fullName>
    </submittedName>
</protein>
<dbReference type="Proteomes" id="UP001321760">
    <property type="component" value="Unassembled WGS sequence"/>
</dbReference>
<keyword evidence="3" id="KW-1185">Reference proteome</keyword>
<sequence length="69" mass="8361">VYLFSQNLYTNRLSCKLNFKKLRLFTIRRKVTTFNYKLNLLTFIKVLTKVLYISLFKLILKTVLLKEEI</sequence>
<feature type="transmembrane region" description="Helical" evidence="1">
    <location>
        <begin position="40"/>
        <end position="60"/>
    </location>
</feature>
<keyword evidence="1" id="KW-1133">Transmembrane helix</keyword>
<dbReference type="AlphaFoldDB" id="A0AAV9GDP1"/>
<comment type="caution">
    <text evidence="2">The sequence shown here is derived from an EMBL/GenBank/DDBJ whole genome shotgun (WGS) entry which is preliminary data.</text>
</comment>
<evidence type="ECO:0000313" key="3">
    <source>
        <dbReference type="Proteomes" id="UP001321760"/>
    </source>
</evidence>
<keyword evidence="1" id="KW-0472">Membrane</keyword>